<reference evidence="2 3" key="1">
    <citation type="submission" date="2019-02" db="EMBL/GenBank/DDBJ databases">
        <title>Deep-cultivation of Planctomycetes and their phenomic and genomic characterization uncovers novel biology.</title>
        <authorList>
            <person name="Wiegand S."/>
            <person name="Jogler M."/>
            <person name="Boedeker C."/>
            <person name="Pinto D."/>
            <person name="Vollmers J."/>
            <person name="Rivas-Marin E."/>
            <person name="Kohn T."/>
            <person name="Peeters S.H."/>
            <person name="Heuer A."/>
            <person name="Rast P."/>
            <person name="Oberbeckmann S."/>
            <person name="Bunk B."/>
            <person name="Jeske O."/>
            <person name="Meyerdierks A."/>
            <person name="Storesund J.E."/>
            <person name="Kallscheuer N."/>
            <person name="Luecker S."/>
            <person name="Lage O.M."/>
            <person name="Pohl T."/>
            <person name="Merkel B.J."/>
            <person name="Hornburger P."/>
            <person name="Mueller R.-W."/>
            <person name="Bruemmer F."/>
            <person name="Labrenz M."/>
            <person name="Spormann A.M."/>
            <person name="Op den Camp H."/>
            <person name="Overmann J."/>
            <person name="Amann R."/>
            <person name="Jetten M.S.M."/>
            <person name="Mascher T."/>
            <person name="Medema M.H."/>
            <person name="Devos D.P."/>
            <person name="Kaster A.-K."/>
            <person name="Ovreas L."/>
            <person name="Rohde M."/>
            <person name="Galperin M.Y."/>
            <person name="Jogler C."/>
        </authorList>
    </citation>
    <scope>NUCLEOTIDE SEQUENCE [LARGE SCALE GENOMIC DNA]</scope>
    <source>
        <strain evidence="2 3">TBK1r</strain>
    </source>
</reference>
<accession>A0ABX5Y048</accession>
<evidence type="ECO:0008006" key="4">
    <source>
        <dbReference type="Google" id="ProtNLM"/>
    </source>
</evidence>
<keyword evidence="3" id="KW-1185">Reference proteome</keyword>
<protein>
    <recommendedName>
        <fullName evidence="4">Replication initiator protein A</fullName>
    </recommendedName>
</protein>
<name>A0ABX5Y048_9BACT</name>
<dbReference type="Proteomes" id="UP000318081">
    <property type="component" value="Chromosome"/>
</dbReference>
<sequence>MLNPSSKFVISKCGRGVLIALSVLKQATKRRVGVGQLSLVEHSLCPLAASNTENLVHAVEYHYSNAKRQRKTAKVRIFAPLGLSAVDELYLWGLLNLTLAQPTVDGSLTATPHWCLRQMGIIDPGSRRGGRQYQQFAQALERLSVVNYLSDACYDATRGEYRKVSFGFLSYSLPVDPKSSRSWTINWDSTFFDLIHATGGGMRFDLSLYRSLDAASRRFLLFILKVGYRKGRLPVLDLRHLAVDLLGLSNRLAIHDMKVKVARTLKRLQDAEVIASSSIKRMEPGRFSVTFERGEYLNRLPDQINRISVQDSPMLEGLLAVGFENPAAVRLIKLYPSKLVAQWTDITQAAIEQFGPQHFRVSPMAFLTDSLKQASKGVRTPPDWWQDAKRKEQRTQQPTEAGKQVLSKLLHEVFGPERSASLSSDKPERAADLLKKFVET</sequence>
<organism evidence="2 3">
    <name type="scientific">Stieleria magnilauensis</name>
    <dbReference type="NCBI Taxonomy" id="2527963"/>
    <lineage>
        <taxon>Bacteria</taxon>
        <taxon>Pseudomonadati</taxon>
        <taxon>Planctomycetota</taxon>
        <taxon>Planctomycetia</taxon>
        <taxon>Pirellulales</taxon>
        <taxon>Pirellulaceae</taxon>
        <taxon>Stieleria</taxon>
    </lineage>
</organism>
<dbReference type="RefSeq" id="WP_145215055.1">
    <property type="nucleotide sequence ID" value="NZ_CP036432.1"/>
</dbReference>
<evidence type="ECO:0000256" key="1">
    <source>
        <dbReference type="SAM" id="MobiDB-lite"/>
    </source>
</evidence>
<evidence type="ECO:0000313" key="3">
    <source>
        <dbReference type="Proteomes" id="UP000318081"/>
    </source>
</evidence>
<gene>
    <name evidence="2" type="ORF">TBK1r_44150</name>
</gene>
<dbReference type="EMBL" id="CP036432">
    <property type="protein sequence ID" value="QDV85434.1"/>
    <property type="molecule type" value="Genomic_DNA"/>
</dbReference>
<feature type="region of interest" description="Disordered" evidence="1">
    <location>
        <begin position="377"/>
        <end position="402"/>
    </location>
</feature>
<evidence type="ECO:0000313" key="2">
    <source>
        <dbReference type="EMBL" id="QDV85434.1"/>
    </source>
</evidence>
<proteinExistence type="predicted"/>